<dbReference type="InterPro" id="IPR051172">
    <property type="entry name" value="Chlamydia_OmcB"/>
</dbReference>
<dbReference type="OrthoDB" id="1758300at2"/>
<dbReference type="SUPFAM" id="SSF101898">
    <property type="entry name" value="NHL repeat"/>
    <property type="match status" value="1"/>
</dbReference>
<feature type="compositionally biased region" description="Acidic residues" evidence="1">
    <location>
        <begin position="925"/>
        <end position="935"/>
    </location>
</feature>
<dbReference type="PANTHER" id="PTHR34819:SF3">
    <property type="entry name" value="CELL SURFACE PROTEIN"/>
    <property type="match status" value="1"/>
</dbReference>
<name>A0A1C7I8D2_9FIRM</name>
<feature type="domain" description="GEVED" evidence="3">
    <location>
        <begin position="360"/>
        <end position="446"/>
    </location>
</feature>
<organism evidence="5 6">
    <name type="scientific">Blautia pseudococcoides</name>
    <dbReference type="NCBI Taxonomy" id="1796616"/>
    <lineage>
        <taxon>Bacteria</taxon>
        <taxon>Bacillati</taxon>
        <taxon>Bacillota</taxon>
        <taxon>Clostridia</taxon>
        <taxon>Lachnospirales</taxon>
        <taxon>Lachnospiraceae</taxon>
        <taxon>Blautia</taxon>
    </lineage>
</organism>
<dbReference type="InterPro" id="IPR001434">
    <property type="entry name" value="OmcB-like_DUF11"/>
</dbReference>
<feature type="domain" description="DUF6923" evidence="4">
    <location>
        <begin position="58"/>
        <end position="259"/>
    </location>
</feature>
<dbReference type="Gene3D" id="2.115.10.10">
    <property type="entry name" value="Tachylectin 2"/>
    <property type="match status" value="1"/>
</dbReference>
<keyword evidence="6" id="KW-1185">Reference proteome</keyword>
<dbReference type="Proteomes" id="UP000092574">
    <property type="component" value="Chromosome"/>
</dbReference>
<dbReference type="InterPro" id="IPR045474">
    <property type="entry name" value="GEVED"/>
</dbReference>
<feature type="domain" description="DUF11" evidence="2">
    <location>
        <begin position="699"/>
        <end position="815"/>
    </location>
</feature>
<gene>
    <name evidence="5" type="ORF">A4V09_01165</name>
</gene>
<evidence type="ECO:0000259" key="2">
    <source>
        <dbReference type="Pfam" id="PF01345"/>
    </source>
</evidence>
<dbReference type="NCBIfam" id="TIGR01451">
    <property type="entry name" value="B_ant_repeat"/>
    <property type="match status" value="5"/>
</dbReference>
<dbReference type="KEGG" id="byl:A4V09_01165"/>
<evidence type="ECO:0008006" key="7">
    <source>
        <dbReference type="Google" id="ProtNLM"/>
    </source>
</evidence>
<feature type="domain" description="DUF11" evidence="2">
    <location>
        <begin position="454"/>
        <end position="567"/>
    </location>
</feature>
<feature type="region of interest" description="Disordered" evidence="1">
    <location>
        <begin position="916"/>
        <end position="935"/>
    </location>
</feature>
<dbReference type="PANTHER" id="PTHR34819">
    <property type="entry name" value="LARGE CYSTEINE-RICH PERIPLASMIC PROTEIN OMCB"/>
    <property type="match status" value="1"/>
</dbReference>
<feature type="domain" description="DUF11" evidence="2">
    <location>
        <begin position="1069"/>
        <end position="1173"/>
    </location>
</feature>
<feature type="region of interest" description="Disordered" evidence="1">
    <location>
        <begin position="542"/>
        <end position="565"/>
    </location>
</feature>
<dbReference type="InterPro" id="IPR054215">
    <property type="entry name" value="DUF6923"/>
</dbReference>
<dbReference type="InterPro" id="IPR047589">
    <property type="entry name" value="DUF11_rpt"/>
</dbReference>
<evidence type="ECO:0000259" key="4">
    <source>
        <dbReference type="Pfam" id="PF21959"/>
    </source>
</evidence>
<feature type="domain" description="DUF11" evidence="2">
    <location>
        <begin position="945"/>
        <end position="1057"/>
    </location>
</feature>
<proteinExistence type="predicted"/>
<sequence length="1214" mass="131003">MSMAERNNGTGGRASAKGPFVCDSKMILFSGRPTSWYEVEMVTGRADLRGSLIPDSDVNAIGCNVLDYYIYGYDQTANQLVRVDDSGAIDVLTPRPQGLPAAFYHVGTLDLNGYYYLYMSGERRFYTVDLRPGSSTYLKLVDPASGYTEQTDNYGTVLTEPLQIGDWVWHPRENVLYGVADDGTVYRIDPNGQVTALDTTGPNPGSVFGAAVMDQNGVLYAVSSGDGTIYRYLIEQDRAQAARFSQTVQNTFQDGTMCPYAALEVDFGDAPDIGGTAGSGNYNTLLTSDGPRHRIIDGLTLGLQITGETEAHQNAAADGDDLERQIQDDALTVPLASLTVTDNTYHVNAAVRNLTGALANLYGWVDFNNNGLFEEDEAVHQTVPSSSQTQIISLDFTVPPSTQLRPGHTFLRLRLTTDDLPEGTLQGQDARSVGPASDGEVEDYIIGIQSRAELSVEKTAEPELLNEGDQIIYTITVRNQGPNPALEVQLTDDIPPEILLPEYSTDHGGTWNPWTGSLEIGEMQAGEERTVLIRGSFSSSTATEVENTARVTTASQDDNPDDNTSTVVTPVNRLADLSVAKTAVPSAGIAGESIVFEIEVENKGPDEALNAKMMDHIPAELEKPEISYDGGVTWRTFEGQTSVFDIPAGGSVMFHVRGDIPASATGSFFNTAEAQSDTPDPDLSNNKDTIEIPVDQWADMTVIKTASETSVYEGERIQYAVLIENKGPSDAANVTLTDVVPEQIIEMEFSLNGGNVWNIWSGSYTWPVFLAGSSVTVLLRGTVVSGFTGTLINTAHVSSSVPDPEPDNNSSKVQVAVEPGADLVLTKTAGTESIIAGQRVVYTITARNEGPGRAENVVIQDTASPYLMEAEYSIDKGTTWLPWGGSYAVTSLDAGERVEVLLRGRTEPSFTGSLVNSAFVSSDTPDPEPDNNSDEAEVTVDASADLSVKKSAEPNPARPGAPITYEVIVKNAGPSDALQVTLEDAMPSALVNLECSSDDGENWYPWNGSWTAAFLAAGTFVRLLLRGFVPHNATGQLSNFAEVSSSTRDPYPDNNTCNLVTPVAQMPELSITKTAYPDCAVPCEYLIYTILLENSGSADAYGVVLADYIPRELWNLQFSIDGGRTWAEWKGSERIGTIKKGETVALLIAGMVHARACGVITNTASVFSSGSEEYFPDDTVTMTTPVKRCRCCEPARPMPLEKSRVYQEFFDQMP</sequence>
<feature type="domain" description="DUF11" evidence="2">
    <location>
        <begin position="822"/>
        <end position="938"/>
    </location>
</feature>
<evidence type="ECO:0000256" key="1">
    <source>
        <dbReference type="SAM" id="MobiDB-lite"/>
    </source>
</evidence>
<evidence type="ECO:0000313" key="6">
    <source>
        <dbReference type="Proteomes" id="UP000092574"/>
    </source>
</evidence>
<dbReference type="InterPro" id="IPR013783">
    <property type="entry name" value="Ig-like_fold"/>
</dbReference>
<dbReference type="STRING" id="1796616.A4V09_01165"/>
<dbReference type="AlphaFoldDB" id="A0A1C7I8D2"/>
<dbReference type="Pfam" id="PF20009">
    <property type="entry name" value="GEVED"/>
    <property type="match status" value="1"/>
</dbReference>
<feature type="domain" description="DUF11" evidence="2">
    <location>
        <begin position="576"/>
        <end position="691"/>
    </location>
</feature>
<evidence type="ECO:0000313" key="5">
    <source>
        <dbReference type="EMBL" id="ANU74492.2"/>
    </source>
</evidence>
<reference evidence="5" key="1">
    <citation type="submission" date="2017-04" db="EMBL/GenBank/DDBJ databases">
        <title>Complete Genome Sequences of Twelve Strains of a Stable Defined Moderately Diverse Mouse Microbiota 2 (sDMDMm2).</title>
        <authorList>
            <person name="Uchimura Y."/>
            <person name="Wyss M."/>
            <person name="Brugiroux S."/>
            <person name="Limenitakis J.P."/>
            <person name="Stecher B."/>
            <person name="McCoy K.D."/>
            <person name="Macpherson A.J."/>
        </authorList>
    </citation>
    <scope>NUCLEOTIDE SEQUENCE</scope>
    <source>
        <strain evidence="5">YL58</strain>
    </source>
</reference>
<protein>
    <recommendedName>
        <fullName evidence="7">Repeat protein (TIGR01451 family)</fullName>
    </recommendedName>
</protein>
<dbReference type="Gene3D" id="2.60.40.10">
    <property type="entry name" value="Immunoglobulins"/>
    <property type="match status" value="3"/>
</dbReference>
<dbReference type="Pfam" id="PF01345">
    <property type="entry name" value="DUF11"/>
    <property type="match status" value="6"/>
</dbReference>
<accession>A0A1C7I8D2</accession>
<dbReference type="Pfam" id="PF21959">
    <property type="entry name" value="DUF6923"/>
    <property type="match status" value="1"/>
</dbReference>
<dbReference type="EMBL" id="CP015405">
    <property type="protein sequence ID" value="ANU74492.2"/>
    <property type="molecule type" value="Genomic_DNA"/>
</dbReference>
<evidence type="ECO:0000259" key="3">
    <source>
        <dbReference type="Pfam" id="PF20009"/>
    </source>
</evidence>